<organism evidence="2 3">
    <name type="scientific">Sulfurimonas autotrophica (strain ATCC BAA-671 / DSM 16294 / JCM 11897 / OK10)</name>
    <dbReference type="NCBI Taxonomy" id="563040"/>
    <lineage>
        <taxon>Bacteria</taxon>
        <taxon>Pseudomonadati</taxon>
        <taxon>Campylobacterota</taxon>
        <taxon>Epsilonproteobacteria</taxon>
        <taxon>Campylobacterales</taxon>
        <taxon>Sulfurimonadaceae</taxon>
        <taxon>Sulfurimonas</taxon>
    </lineage>
</organism>
<evidence type="ECO:0000313" key="2">
    <source>
        <dbReference type="EMBL" id="ADN10034.1"/>
    </source>
</evidence>
<dbReference type="OrthoDB" id="5334710at2"/>
<proteinExistence type="predicted"/>
<sequence>MKNFFLTLTLLTLIIQNLVAQDAKVKYQNVSQKQMQEQNLEIATLAAKEMSKGLPKKIDKYTTLRNIQNEGPTLVYTFVINSGAKSDEAIRKEDHSRMQKAVTQGICQSSERFLKAGVNISYIYMSVKTNKLLFRFDITKDKCNYLAPR</sequence>
<dbReference type="Gene3D" id="3.30.300.250">
    <property type="match status" value="1"/>
</dbReference>
<evidence type="ECO:0000256" key="1">
    <source>
        <dbReference type="SAM" id="SignalP"/>
    </source>
</evidence>
<evidence type="ECO:0000313" key="3">
    <source>
        <dbReference type="Proteomes" id="UP000007803"/>
    </source>
</evidence>
<dbReference type="RefSeq" id="WP_013327787.1">
    <property type="nucleotide sequence ID" value="NC_014506.1"/>
</dbReference>
<dbReference type="Proteomes" id="UP000007803">
    <property type="component" value="Chromosome"/>
</dbReference>
<reference evidence="3" key="1">
    <citation type="journal article" date="2010" name="Stand. Genomic Sci.">
        <title>Complete genome sequence of Sulfurimonas autotrophica type strain (OK10).</title>
        <authorList>
            <person name="Sikorski J."/>
            <person name="Munk C."/>
            <person name="Lapidus A."/>
            <person name="Djao O."/>
            <person name="Lucas S."/>
            <person name="Glavina Del Rio T."/>
            <person name="Nolan M."/>
            <person name="Tice H."/>
            <person name="Han C."/>
            <person name="Cheng J."/>
            <person name="Tapia R."/>
            <person name="Goodwin L."/>
            <person name="Pitluck S."/>
            <person name="Liolios K."/>
            <person name="Ivanova N."/>
            <person name="Mavromatis K."/>
            <person name="Mikhailova N."/>
            <person name="Pati A."/>
            <person name="Sims D."/>
            <person name="Meincke L."/>
            <person name="Brettin T."/>
            <person name="Detter J."/>
            <person name="Chen A."/>
            <person name="Palaniappan K."/>
            <person name="Land M."/>
            <person name="Hauser L."/>
            <person name="Chang Y."/>
            <person name="Jeffries C."/>
            <person name="Rohde M."/>
            <person name="Lang E."/>
            <person name="Spring S."/>
            <person name="Goker M."/>
            <person name="Woyke T."/>
            <person name="Bristow J."/>
            <person name="Eisen J."/>
            <person name="Markowitz V."/>
            <person name="Hugenholtz P."/>
            <person name="Kyrpides N."/>
            <person name="Klenk H."/>
        </authorList>
    </citation>
    <scope>NUCLEOTIDE SEQUENCE [LARGE SCALE GENOMIC DNA]</scope>
    <source>
        <strain evidence="3">ATCC BAA-671 / DSM 16294 / JCM 11897 / OK10</strain>
    </source>
</reference>
<keyword evidence="1" id="KW-0732">Signal</keyword>
<dbReference type="AlphaFoldDB" id="E0URE8"/>
<dbReference type="EMBL" id="CP002205">
    <property type="protein sequence ID" value="ADN10034.1"/>
    <property type="molecule type" value="Genomic_DNA"/>
</dbReference>
<feature type="chain" id="PRO_5003141458" evidence="1">
    <location>
        <begin position="21"/>
        <end position="149"/>
    </location>
</feature>
<dbReference type="STRING" id="563040.Saut_1991"/>
<protein>
    <submittedName>
        <fullName evidence="2">Uncharacterized protein</fullName>
    </submittedName>
</protein>
<name>E0URE8_SULAO</name>
<accession>E0URE8</accession>
<dbReference type="KEGG" id="sua:Saut_1991"/>
<keyword evidence="3" id="KW-1185">Reference proteome</keyword>
<feature type="signal peptide" evidence="1">
    <location>
        <begin position="1"/>
        <end position="20"/>
    </location>
</feature>
<dbReference type="HOGENOM" id="CLU_1785903_0_0_7"/>
<dbReference type="eggNOG" id="ENOG5032JGP">
    <property type="taxonomic scope" value="Bacteria"/>
</dbReference>
<gene>
    <name evidence="2" type="ordered locus">Saut_1991</name>
</gene>